<dbReference type="Pfam" id="PF13280">
    <property type="entry name" value="WYL"/>
    <property type="match status" value="1"/>
</dbReference>
<dbReference type="PROSITE" id="PS52050">
    <property type="entry name" value="WYL"/>
    <property type="match status" value="1"/>
</dbReference>
<dbReference type="EMBL" id="RKHJ01000001">
    <property type="protein sequence ID" value="ROR66951.1"/>
    <property type="molecule type" value="Genomic_DNA"/>
</dbReference>
<name>A0A3N2AV97_9MICO</name>
<dbReference type="Proteomes" id="UP000275456">
    <property type="component" value="Unassembled WGS sequence"/>
</dbReference>
<feature type="domain" description="PafC HTH" evidence="2">
    <location>
        <begin position="10"/>
        <end position="127"/>
    </location>
</feature>
<keyword evidence="4" id="KW-0647">Proteasome</keyword>
<dbReference type="PANTHER" id="PTHR34580">
    <property type="match status" value="1"/>
</dbReference>
<dbReference type="AlphaFoldDB" id="A0A3N2AV97"/>
<evidence type="ECO:0000313" key="5">
    <source>
        <dbReference type="Proteomes" id="UP000275456"/>
    </source>
</evidence>
<reference evidence="4 5" key="1">
    <citation type="submission" date="2018-11" db="EMBL/GenBank/DDBJ databases">
        <title>Sequencing the genomes of 1000 actinobacteria strains.</title>
        <authorList>
            <person name="Klenk H.-P."/>
        </authorList>
    </citation>
    <scope>NUCLEOTIDE SEQUENCE [LARGE SCALE GENOMIC DNA]</scope>
    <source>
        <strain evidence="4 5">DSM 9580</strain>
    </source>
</reference>
<dbReference type="GO" id="GO:0000502">
    <property type="term" value="C:proteasome complex"/>
    <property type="evidence" value="ECO:0007669"/>
    <property type="project" value="UniProtKB-KW"/>
</dbReference>
<proteinExistence type="predicted"/>
<evidence type="ECO:0000259" key="2">
    <source>
        <dbReference type="Pfam" id="PF19187"/>
    </source>
</evidence>
<dbReference type="InterPro" id="IPR028349">
    <property type="entry name" value="PafC-like"/>
</dbReference>
<accession>A0A3N2AV97</accession>
<evidence type="ECO:0000259" key="3">
    <source>
        <dbReference type="Pfam" id="PF25583"/>
    </source>
</evidence>
<dbReference type="PANTHER" id="PTHR34580:SF1">
    <property type="entry name" value="PROTEIN PAFC"/>
    <property type="match status" value="1"/>
</dbReference>
<dbReference type="OrthoDB" id="3171994at2"/>
<dbReference type="InterPro" id="IPR051534">
    <property type="entry name" value="CBASS_pafABC_assoc_protein"/>
</dbReference>
<feature type="domain" description="WCX" evidence="3">
    <location>
        <begin position="233"/>
        <end position="299"/>
    </location>
</feature>
<feature type="domain" description="WYL" evidence="1">
    <location>
        <begin position="147"/>
        <end position="212"/>
    </location>
</feature>
<evidence type="ECO:0000259" key="1">
    <source>
        <dbReference type="Pfam" id="PF13280"/>
    </source>
</evidence>
<dbReference type="InterPro" id="IPR057727">
    <property type="entry name" value="WCX_dom"/>
</dbReference>
<dbReference type="Pfam" id="PF19187">
    <property type="entry name" value="HTH_PafC"/>
    <property type="match status" value="1"/>
</dbReference>
<sequence>MSAGRVERGLGLLLSLIQYVSASGSASVEEAARHFGVDQERIREAVQRVFMSGVPDGAGDFVRFDIDVDAFEEQDIIAVTMRPAFEDETLRLSPREASALIAGLALVAGYTDASPERVEALRAKLRRAASTGADTVAVDARAVPRTAQVVRDAIRDRRVLAIDYRKPGEGSARRRVAPVRLQLREGQVFVEGVDLDRQGMRTFRLDRIESIEPVGDAWPEQLPPHERVVAGTAQVVATRAAAAMLADYATSDPVSIDGERVRLDIEVWSEPSVLRAVAACGGDAEIVAPASLRRAMHRFAVEALRGADDGADPGQPA</sequence>
<gene>
    <name evidence="4" type="ORF">EDD26_2347</name>
</gene>
<dbReference type="RefSeq" id="WP_123697877.1">
    <property type="nucleotide sequence ID" value="NZ_RKHJ01000001.1"/>
</dbReference>
<dbReference type="InterPro" id="IPR026881">
    <property type="entry name" value="WYL_dom"/>
</dbReference>
<dbReference type="PIRSF" id="PIRSF016838">
    <property type="entry name" value="PafC"/>
    <property type="match status" value="1"/>
</dbReference>
<keyword evidence="5" id="KW-1185">Reference proteome</keyword>
<evidence type="ECO:0000313" key="4">
    <source>
        <dbReference type="EMBL" id="ROR66951.1"/>
    </source>
</evidence>
<protein>
    <submittedName>
        <fullName evidence="4">Proteasome accessory factor C</fullName>
    </submittedName>
</protein>
<organism evidence="4 5">
    <name type="scientific">Agrococcus jenensis</name>
    <dbReference type="NCBI Taxonomy" id="46353"/>
    <lineage>
        <taxon>Bacteria</taxon>
        <taxon>Bacillati</taxon>
        <taxon>Actinomycetota</taxon>
        <taxon>Actinomycetes</taxon>
        <taxon>Micrococcales</taxon>
        <taxon>Microbacteriaceae</taxon>
        <taxon>Agrococcus</taxon>
    </lineage>
</organism>
<comment type="caution">
    <text evidence="4">The sequence shown here is derived from an EMBL/GenBank/DDBJ whole genome shotgun (WGS) entry which is preliminary data.</text>
</comment>
<dbReference type="InterPro" id="IPR043839">
    <property type="entry name" value="PafC_HTH"/>
</dbReference>
<dbReference type="Pfam" id="PF25583">
    <property type="entry name" value="WCX"/>
    <property type="match status" value="1"/>
</dbReference>